<dbReference type="eggNOG" id="COG4325">
    <property type="taxonomic scope" value="Bacteria"/>
</dbReference>
<keyword evidence="1" id="KW-0812">Transmembrane</keyword>
<feature type="transmembrane region" description="Helical" evidence="1">
    <location>
        <begin position="25"/>
        <end position="56"/>
    </location>
</feature>
<evidence type="ECO:0000256" key="1">
    <source>
        <dbReference type="SAM" id="Phobius"/>
    </source>
</evidence>
<comment type="caution">
    <text evidence="2">The sequence shown here is derived from an EMBL/GenBank/DDBJ whole genome shotgun (WGS) entry which is preliminary data.</text>
</comment>
<sequence>MAVSTKNQKRHLWIGTSREALSDSLWFLPMGLAAGYGVLALVIVAFDSALAAWVPYTFVGGASSAQDLLSTIAAAILSMATLGLSITIVALQLASQQFSPRVMRTFFRDRGTKVAIGMLLGTFVYSILVLRSVVPQSEAMEAFVPSVAVSGAFLLTLISLGVFIYYVDHVAHAIRVVHIIEAVAEETRETLGALMGPGTVPDPTTLPSGPPDAVLNNHRRPGIVTDIDSAGLVALARRHHCCLGIVPYVGDFVPLRAPLARVWFDPGHSGMPTPEQLGDHVALGRERTMGQDAAFGFRQLVDIAEKALSPAMNDPTTAVQAIDQIHDLLRRLATADYPTGYYLDEPGALRAMRPLHRWDDYLDLALTEIRQYGATSVQVQRRLRALLADLTEATRDAPERARPITRHLELLELSVLTGLPEGDRELARVPDEQGLGGGPH</sequence>
<gene>
    <name evidence="2" type="ORF">BN381_80204</name>
</gene>
<feature type="transmembrane region" description="Helical" evidence="1">
    <location>
        <begin position="114"/>
        <end position="134"/>
    </location>
</feature>
<dbReference type="EMBL" id="CANL01000078">
    <property type="protein sequence ID" value="CCM65674.1"/>
    <property type="molecule type" value="Genomic_DNA"/>
</dbReference>
<dbReference type="HOGENOM" id="CLU_032303_1_0_11"/>
<evidence type="ECO:0000313" key="3">
    <source>
        <dbReference type="Proteomes" id="UP000018291"/>
    </source>
</evidence>
<protein>
    <recommendedName>
        <fullName evidence="4">DUF2254 domain-containing protein</fullName>
    </recommendedName>
</protein>
<dbReference type="Proteomes" id="UP000018291">
    <property type="component" value="Unassembled WGS sequence"/>
</dbReference>
<feature type="transmembrane region" description="Helical" evidence="1">
    <location>
        <begin position="68"/>
        <end position="93"/>
    </location>
</feature>
<dbReference type="RefSeq" id="WP_012230597.1">
    <property type="nucleotide sequence ID" value="NZ_HG422565.1"/>
</dbReference>
<keyword evidence="3" id="KW-1185">Reference proteome</keyword>
<dbReference type="OrthoDB" id="2955631at2"/>
<dbReference type="STRING" id="1229780.BN381_80204"/>
<accession>R4Z418</accession>
<dbReference type="Pfam" id="PF10011">
    <property type="entry name" value="DUF2254"/>
    <property type="match status" value="1"/>
</dbReference>
<keyword evidence="1" id="KW-0472">Membrane</keyword>
<organism evidence="2 3">
    <name type="scientific">Candidatus Neomicrothrix parvicella RN1</name>
    <dbReference type="NCBI Taxonomy" id="1229780"/>
    <lineage>
        <taxon>Bacteria</taxon>
        <taxon>Bacillati</taxon>
        <taxon>Actinomycetota</taxon>
        <taxon>Acidimicrobiia</taxon>
        <taxon>Acidimicrobiales</taxon>
        <taxon>Microthrixaceae</taxon>
        <taxon>Candidatus Neomicrothrix</taxon>
    </lineage>
</organism>
<dbReference type="InterPro" id="IPR018723">
    <property type="entry name" value="DUF2254_membrane"/>
</dbReference>
<reference evidence="2 3" key="1">
    <citation type="journal article" date="2013" name="ISME J.">
        <title>Metabolic model for the filamentous 'Candidatus Microthrix parvicella' based on genomic and metagenomic analyses.</title>
        <authorList>
            <person name="Jon McIlroy S."/>
            <person name="Kristiansen R."/>
            <person name="Albertsen M."/>
            <person name="Michael Karst S."/>
            <person name="Rossetti S."/>
            <person name="Lund Nielsen J."/>
            <person name="Tandoi V."/>
            <person name="James Seviour R."/>
            <person name="Nielsen P.H."/>
        </authorList>
    </citation>
    <scope>NUCLEOTIDE SEQUENCE [LARGE SCALE GENOMIC DNA]</scope>
    <source>
        <strain evidence="2 3">RN1</strain>
    </source>
</reference>
<dbReference type="AlphaFoldDB" id="R4Z418"/>
<evidence type="ECO:0008006" key="4">
    <source>
        <dbReference type="Google" id="ProtNLM"/>
    </source>
</evidence>
<proteinExistence type="predicted"/>
<name>R4Z418_9ACTN</name>
<feature type="transmembrane region" description="Helical" evidence="1">
    <location>
        <begin position="146"/>
        <end position="167"/>
    </location>
</feature>
<keyword evidence="1" id="KW-1133">Transmembrane helix</keyword>
<evidence type="ECO:0000313" key="2">
    <source>
        <dbReference type="EMBL" id="CCM65674.1"/>
    </source>
</evidence>